<reference evidence="12" key="1">
    <citation type="submission" date="2025-08" db="UniProtKB">
        <authorList>
            <consortium name="RefSeq"/>
        </authorList>
    </citation>
    <scope>IDENTIFICATION</scope>
    <source>
        <tissue evidence="12">Brain</tissue>
    </source>
</reference>
<evidence type="ECO:0000256" key="3">
    <source>
        <dbReference type="ARBA" id="ARBA00022729"/>
    </source>
</evidence>
<dbReference type="Pfam" id="PF07686">
    <property type="entry name" value="V-set"/>
    <property type="match status" value="1"/>
</dbReference>
<accession>A0AAJ7Q7Z1</accession>
<keyword evidence="3 9" id="KW-0732">Signal</keyword>
<dbReference type="RefSeq" id="XP_018549271.1">
    <property type="nucleotide sequence ID" value="XM_018693755.2"/>
</dbReference>
<feature type="chain" id="PRO_5042549121" evidence="9">
    <location>
        <begin position="20"/>
        <end position="346"/>
    </location>
</feature>
<evidence type="ECO:0000256" key="2">
    <source>
        <dbReference type="ARBA" id="ARBA00022475"/>
    </source>
</evidence>
<proteinExistence type="predicted"/>
<dbReference type="InterPro" id="IPR007110">
    <property type="entry name" value="Ig-like_dom"/>
</dbReference>
<feature type="signal peptide" evidence="9">
    <location>
        <begin position="1"/>
        <end position="19"/>
    </location>
</feature>
<evidence type="ECO:0000256" key="5">
    <source>
        <dbReference type="ARBA" id="ARBA00023136"/>
    </source>
</evidence>
<evidence type="ECO:0000256" key="8">
    <source>
        <dbReference type="SAM" id="Phobius"/>
    </source>
</evidence>
<keyword evidence="5 8" id="KW-0472">Membrane</keyword>
<dbReference type="CDD" id="cd00099">
    <property type="entry name" value="IgV"/>
    <property type="match status" value="2"/>
</dbReference>
<dbReference type="PROSITE" id="PS50835">
    <property type="entry name" value="IG_LIKE"/>
    <property type="match status" value="1"/>
</dbReference>
<dbReference type="InterPro" id="IPR036179">
    <property type="entry name" value="Ig-like_dom_sf"/>
</dbReference>
<dbReference type="KEGG" id="lcf:108895089"/>
<dbReference type="InterPro" id="IPR013783">
    <property type="entry name" value="Ig-like_fold"/>
</dbReference>
<dbReference type="PANTHER" id="PTHR19433">
    <property type="entry name" value="T-CELL RECEPTOR ALPHA CHAIN V REGION-RELATED"/>
    <property type="match status" value="1"/>
</dbReference>
<dbReference type="GO" id="GO:0002376">
    <property type="term" value="P:immune system process"/>
    <property type="evidence" value="ECO:0007669"/>
    <property type="project" value="UniProtKB-KW"/>
</dbReference>
<dbReference type="InterPro" id="IPR013106">
    <property type="entry name" value="Ig_V-set"/>
</dbReference>
<keyword evidence="2" id="KW-1003">Cell membrane</keyword>
<gene>
    <name evidence="12" type="primary">LOC108895089</name>
</gene>
<dbReference type="InterPro" id="IPR052051">
    <property type="entry name" value="TCR_complex_component"/>
</dbReference>
<evidence type="ECO:0000256" key="6">
    <source>
        <dbReference type="ARBA" id="ARBA00023157"/>
    </source>
</evidence>
<dbReference type="SMART" id="SM00409">
    <property type="entry name" value="IG"/>
    <property type="match status" value="2"/>
</dbReference>
<keyword evidence="7" id="KW-0325">Glycoprotein</keyword>
<keyword evidence="8" id="KW-0812">Transmembrane</keyword>
<feature type="transmembrane region" description="Helical" evidence="8">
    <location>
        <begin position="251"/>
        <end position="271"/>
    </location>
</feature>
<evidence type="ECO:0000259" key="10">
    <source>
        <dbReference type="PROSITE" id="PS50835"/>
    </source>
</evidence>
<dbReference type="PANTHER" id="PTHR19433:SF133">
    <property type="entry name" value="IMMUNE-TYPE RECEPTOR 5 PRECURSOR-RELATED"/>
    <property type="match status" value="1"/>
</dbReference>
<organism evidence="11 12">
    <name type="scientific">Lates calcarifer</name>
    <name type="common">Barramundi</name>
    <name type="synonym">Holocentrus calcarifer</name>
    <dbReference type="NCBI Taxonomy" id="8187"/>
    <lineage>
        <taxon>Eukaryota</taxon>
        <taxon>Metazoa</taxon>
        <taxon>Chordata</taxon>
        <taxon>Craniata</taxon>
        <taxon>Vertebrata</taxon>
        <taxon>Euteleostomi</taxon>
        <taxon>Actinopterygii</taxon>
        <taxon>Neopterygii</taxon>
        <taxon>Teleostei</taxon>
        <taxon>Neoteleostei</taxon>
        <taxon>Acanthomorphata</taxon>
        <taxon>Carangaria</taxon>
        <taxon>Carangaria incertae sedis</taxon>
        <taxon>Centropomidae</taxon>
        <taxon>Lates</taxon>
    </lineage>
</organism>
<evidence type="ECO:0000256" key="4">
    <source>
        <dbReference type="ARBA" id="ARBA00022859"/>
    </source>
</evidence>
<evidence type="ECO:0000256" key="9">
    <source>
        <dbReference type="SAM" id="SignalP"/>
    </source>
</evidence>
<dbReference type="GO" id="GO:0005886">
    <property type="term" value="C:plasma membrane"/>
    <property type="evidence" value="ECO:0007669"/>
    <property type="project" value="UniProtKB-SubCell"/>
</dbReference>
<dbReference type="AlphaFoldDB" id="A0AAJ7Q7Z1"/>
<evidence type="ECO:0000256" key="7">
    <source>
        <dbReference type="ARBA" id="ARBA00023180"/>
    </source>
</evidence>
<keyword evidence="4" id="KW-0391">Immunity</keyword>
<dbReference type="SUPFAM" id="SSF48726">
    <property type="entry name" value="Immunoglobulin"/>
    <property type="match status" value="2"/>
</dbReference>
<sequence length="346" mass="37922">MIGGLAALTLLSSLSLIQTAEVLQQIPLTVVVVGDNLNLTCPLIKEHAGLIYWYKLKFGYMVQTVAAGTFDKIALKGQFDNPRFKVSKIGDLYSLRIRNISKEDEATYFCQAGSAYVMNFTTGTVLAVNDPKKQMHVYVKQSPETASVQPGDPMTLQCSLLYKNKETRVQCPGEHSVHWFRAGLEGSGSGVIYTNSSRGNEPKKRSCVYSLSKTIQDSSDSGTYYCAVVTCGQILFGEGTKVETRQELCPLVIVLGTLLPCCAIAIAAVILCRKQKSACEHCKGEVSASGPAEYDRSAVDQPSFVDGEEGAVNYVALDFTSRKAKRWKNNRELPQECMYASMRDGQ</sequence>
<keyword evidence="6" id="KW-1015">Disulfide bond</keyword>
<evidence type="ECO:0000256" key="1">
    <source>
        <dbReference type="ARBA" id="ARBA00004236"/>
    </source>
</evidence>
<name>A0AAJ7Q7Z1_LATCA</name>
<evidence type="ECO:0000313" key="11">
    <source>
        <dbReference type="Proteomes" id="UP000694890"/>
    </source>
</evidence>
<protein>
    <submittedName>
        <fullName evidence="12">Uncharacterized protein LOC108895089 isoform X1</fullName>
    </submittedName>
</protein>
<dbReference type="Proteomes" id="UP000694890">
    <property type="component" value="Linkage group LG8"/>
</dbReference>
<dbReference type="GO" id="GO:0009617">
    <property type="term" value="P:response to bacterium"/>
    <property type="evidence" value="ECO:0007669"/>
    <property type="project" value="TreeGrafter"/>
</dbReference>
<dbReference type="InterPro" id="IPR003599">
    <property type="entry name" value="Ig_sub"/>
</dbReference>
<keyword evidence="8" id="KW-1133">Transmembrane helix</keyword>
<dbReference type="Gene3D" id="2.60.40.10">
    <property type="entry name" value="Immunoglobulins"/>
    <property type="match status" value="2"/>
</dbReference>
<feature type="domain" description="Ig-like" evidence="10">
    <location>
        <begin position="131"/>
        <end position="228"/>
    </location>
</feature>
<evidence type="ECO:0000313" key="12">
    <source>
        <dbReference type="RefSeq" id="XP_018549271.1"/>
    </source>
</evidence>
<comment type="subcellular location">
    <subcellularLocation>
        <location evidence="1">Cell membrane</location>
    </subcellularLocation>
</comment>
<dbReference type="GeneID" id="108895089"/>